<comment type="caution">
    <text evidence="2">The sequence shown here is derived from an EMBL/GenBank/DDBJ whole genome shotgun (WGS) entry which is preliminary data.</text>
</comment>
<dbReference type="EMBL" id="JACBZY010000001">
    <property type="protein sequence ID" value="NYG98151.1"/>
    <property type="molecule type" value="Genomic_DNA"/>
</dbReference>
<dbReference type="SUPFAM" id="SSF53474">
    <property type="entry name" value="alpha/beta-Hydrolases"/>
    <property type="match status" value="1"/>
</dbReference>
<dbReference type="RefSeq" id="WP_179565370.1">
    <property type="nucleotide sequence ID" value="NZ_JACBZY010000001.1"/>
</dbReference>
<organism evidence="2 3">
    <name type="scientific">Schumannella luteola</name>
    <dbReference type="NCBI Taxonomy" id="472059"/>
    <lineage>
        <taxon>Bacteria</taxon>
        <taxon>Bacillati</taxon>
        <taxon>Actinomycetota</taxon>
        <taxon>Actinomycetes</taxon>
        <taxon>Micrococcales</taxon>
        <taxon>Microbacteriaceae</taxon>
        <taxon>Schumannella</taxon>
    </lineage>
</organism>
<dbReference type="PANTHER" id="PTHR43037">
    <property type="entry name" value="UNNAMED PRODUCT-RELATED"/>
    <property type="match status" value="1"/>
</dbReference>
<dbReference type="GO" id="GO:0008236">
    <property type="term" value="F:serine-type peptidase activity"/>
    <property type="evidence" value="ECO:0007669"/>
    <property type="project" value="InterPro"/>
</dbReference>
<reference evidence="2 3" key="1">
    <citation type="submission" date="2020-07" db="EMBL/GenBank/DDBJ databases">
        <title>Sequencing the genomes of 1000 actinobacteria strains.</title>
        <authorList>
            <person name="Klenk H.-P."/>
        </authorList>
    </citation>
    <scope>NUCLEOTIDE SEQUENCE [LARGE SCALE GENOMIC DNA]</scope>
    <source>
        <strain evidence="2 3">DSM 23141</strain>
    </source>
</reference>
<name>A0A852YAC3_9MICO</name>
<keyword evidence="3" id="KW-1185">Reference proteome</keyword>
<keyword evidence="1" id="KW-0732">Signal</keyword>
<accession>A0A852YAC3</accession>
<protein>
    <submittedName>
        <fullName evidence="2">Polyhydroxybutyrate depolymerase</fullName>
    </submittedName>
</protein>
<dbReference type="Gene3D" id="3.40.50.1820">
    <property type="entry name" value="alpha/beta hydrolase"/>
    <property type="match status" value="1"/>
</dbReference>
<dbReference type="InterPro" id="IPR050955">
    <property type="entry name" value="Plant_Biomass_Hydrol_Est"/>
</dbReference>
<sequence>MNEIITTHETITAGGRERTFTVTAPSTAGPGRALVLVFHGSKQTGDIQRDFTGRALDPLVADGSAAVAYLDGYRRNWNDSRADSRFPARLAKVDDVAFARAVAARLVETQRVDARRVVAMGFSNGGQMVLRLLHEASDLISGGVIVGATMPNREGFAGVFDDRAASARGRSHGDAAGIPVALVASTTDPIVPYAGGRMKWWARTAFKIDGIALSAPDTATYFARRNGMSGDGITTPVPSRAAGDRAPMQRLGFRETGHAPVTLFTVEGGGHTVPTPTPARGLTAFVIGRTGTAIGIAEIVREVLVDADALRG</sequence>
<evidence type="ECO:0000256" key="1">
    <source>
        <dbReference type="ARBA" id="ARBA00022729"/>
    </source>
</evidence>
<gene>
    <name evidence="2" type="ORF">BJ979_000777</name>
</gene>
<dbReference type="InterPro" id="IPR029058">
    <property type="entry name" value="AB_hydrolase_fold"/>
</dbReference>
<evidence type="ECO:0000313" key="2">
    <source>
        <dbReference type="EMBL" id="NYG98151.1"/>
    </source>
</evidence>
<evidence type="ECO:0000313" key="3">
    <source>
        <dbReference type="Proteomes" id="UP000553888"/>
    </source>
</evidence>
<dbReference type="GO" id="GO:0006508">
    <property type="term" value="P:proteolysis"/>
    <property type="evidence" value="ECO:0007669"/>
    <property type="project" value="InterPro"/>
</dbReference>
<dbReference type="AlphaFoldDB" id="A0A852YAC3"/>
<dbReference type="Proteomes" id="UP000553888">
    <property type="component" value="Unassembled WGS sequence"/>
</dbReference>
<proteinExistence type="predicted"/>
<dbReference type="PANTHER" id="PTHR43037:SF1">
    <property type="entry name" value="BLL1128 PROTEIN"/>
    <property type="match status" value="1"/>
</dbReference>